<sequence length="68" mass="8187">MGTVKAAVKASREESVETLIRRFNKEVQKSGILTELKKREFYEKPSVQRKRRLSQKRKKIEKFKKYDQ</sequence>
<evidence type="ECO:0000256" key="5">
    <source>
        <dbReference type="HAMAP-Rule" id="MF_00358"/>
    </source>
</evidence>
<dbReference type="PRINTS" id="PR00976">
    <property type="entry name" value="RIBOSOMALS21"/>
</dbReference>
<evidence type="ECO:0000256" key="1">
    <source>
        <dbReference type="ARBA" id="ARBA00006640"/>
    </source>
</evidence>
<protein>
    <recommendedName>
        <fullName evidence="4 5">Small ribosomal subunit protein bS21</fullName>
    </recommendedName>
</protein>
<keyword evidence="2 5" id="KW-0689">Ribosomal protein</keyword>
<dbReference type="GO" id="GO:0003735">
    <property type="term" value="F:structural constituent of ribosome"/>
    <property type="evidence" value="ECO:0007669"/>
    <property type="project" value="InterPro"/>
</dbReference>
<reference evidence="9" key="1">
    <citation type="submission" date="2017-09" db="EMBL/GenBank/DDBJ databases">
        <title>Depth-based differentiation of microbial function through sediment-hosted aquifers and enrichment of novel symbionts in the deep terrestrial subsurface.</title>
        <authorList>
            <person name="Probst A.J."/>
            <person name="Ladd B."/>
            <person name="Jarett J.K."/>
            <person name="Geller-Mcgrath D.E."/>
            <person name="Sieber C.M.K."/>
            <person name="Emerson J.B."/>
            <person name="Anantharaman K."/>
            <person name="Thomas B.C."/>
            <person name="Malmstrom R."/>
            <person name="Stieglmeier M."/>
            <person name="Klingl A."/>
            <person name="Woyke T."/>
            <person name="Ryan C.M."/>
            <person name="Banfield J.F."/>
        </authorList>
    </citation>
    <scope>NUCLEOTIDE SEQUENCE [LARGE SCALE GENOMIC DNA]</scope>
</reference>
<accession>A0A2M7ALD5</accession>
<dbReference type="EMBL" id="PEWD01000094">
    <property type="protein sequence ID" value="PIU68193.1"/>
    <property type="molecule type" value="Genomic_DNA"/>
</dbReference>
<evidence type="ECO:0000256" key="4">
    <source>
        <dbReference type="ARBA" id="ARBA00035135"/>
    </source>
</evidence>
<dbReference type="Proteomes" id="UP000229916">
    <property type="component" value="Unassembled WGS sequence"/>
</dbReference>
<organism evidence="8 9">
    <name type="scientific">candidate division WWE3 bacterium CG06_land_8_20_14_3_00_42_16</name>
    <dbReference type="NCBI Taxonomy" id="1975083"/>
    <lineage>
        <taxon>Bacteria</taxon>
        <taxon>Katanobacteria</taxon>
    </lineage>
</organism>
<dbReference type="GO" id="GO:0005840">
    <property type="term" value="C:ribosome"/>
    <property type="evidence" value="ECO:0007669"/>
    <property type="project" value="UniProtKB-KW"/>
</dbReference>
<evidence type="ECO:0000313" key="9">
    <source>
        <dbReference type="Proteomes" id="UP000229916"/>
    </source>
</evidence>
<evidence type="ECO:0000256" key="2">
    <source>
        <dbReference type="ARBA" id="ARBA00022980"/>
    </source>
</evidence>
<evidence type="ECO:0000256" key="6">
    <source>
        <dbReference type="RuleBase" id="RU000667"/>
    </source>
</evidence>
<evidence type="ECO:0000256" key="7">
    <source>
        <dbReference type="SAM" id="MobiDB-lite"/>
    </source>
</evidence>
<comment type="similarity">
    <text evidence="1 5 6">Belongs to the bacterial ribosomal protein bS21 family.</text>
</comment>
<dbReference type="Gene3D" id="1.20.5.1150">
    <property type="entry name" value="Ribosomal protein S8"/>
    <property type="match status" value="1"/>
</dbReference>
<dbReference type="Pfam" id="PF01165">
    <property type="entry name" value="Ribosomal_S21"/>
    <property type="match status" value="1"/>
</dbReference>
<dbReference type="InterPro" id="IPR038380">
    <property type="entry name" value="Ribosomal_bS21_sf"/>
</dbReference>
<feature type="region of interest" description="Disordered" evidence="7">
    <location>
        <begin position="46"/>
        <end position="68"/>
    </location>
</feature>
<proteinExistence type="inferred from homology"/>
<dbReference type="PANTHER" id="PTHR21109:SF22">
    <property type="entry name" value="SMALL RIBOSOMAL SUBUNIT PROTEIN BS21"/>
    <property type="match status" value="1"/>
</dbReference>
<evidence type="ECO:0000313" key="8">
    <source>
        <dbReference type="EMBL" id="PIU68193.1"/>
    </source>
</evidence>
<dbReference type="GO" id="GO:1990904">
    <property type="term" value="C:ribonucleoprotein complex"/>
    <property type="evidence" value="ECO:0007669"/>
    <property type="project" value="UniProtKB-KW"/>
</dbReference>
<dbReference type="GO" id="GO:0006412">
    <property type="term" value="P:translation"/>
    <property type="evidence" value="ECO:0007669"/>
    <property type="project" value="UniProtKB-UniRule"/>
</dbReference>
<dbReference type="NCBIfam" id="TIGR00030">
    <property type="entry name" value="S21p"/>
    <property type="match status" value="1"/>
</dbReference>
<evidence type="ECO:0000256" key="3">
    <source>
        <dbReference type="ARBA" id="ARBA00023274"/>
    </source>
</evidence>
<dbReference type="AlphaFoldDB" id="A0A2M7ALD5"/>
<dbReference type="InterPro" id="IPR001911">
    <property type="entry name" value="Ribosomal_bS21"/>
</dbReference>
<name>A0A2M7ALD5_UNCKA</name>
<dbReference type="PANTHER" id="PTHR21109">
    <property type="entry name" value="MITOCHONDRIAL 28S RIBOSOMAL PROTEIN S21"/>
    <property type="match status" value="1"/>
</dbReference>
<gene>
    <name evidence="5 8" type="primary">rpsU</name>
    <name evidence="8" type="ORF">COS81_04845</name>
</gene>
<feature type="compositionally biased region" description="Basic residues" evidence="7">
    <location>
        <begin position="47"/>
        <end position="62"/>
    </location>
</feature>
<dbReference type="HAMAP" id="MF_00358">
    <property type="entry name" value="Ribosomal_bS21"/>
    <property type="match status" value="1"/>
</dbReference>
<keyword evidence="3 5" id="KW-0687">Ribonucleoprotein</keyword>
<comment type="caution">
    <text evidence="8">The sequence shown here is derived from an EMBL/GenBank/DDBJ whole genome shotgun (WGS) entry which is preliminary data.</text>
</comment>